<feature type="region of interest" description="Disordered" evidence="1">
    <location>
        <begin position="157"/>
        <end position="177"/>
    </location>
</feature>
<gene>
    <name evidence="2" type="ORF">PCOR1329_LOCUS47567</name>
</gene>
<reference evidence="2" key="1">
    <citation type="submission" date="2023-10" db="EMBL/GenBank/DDBJ databases">
        <authorList>
            <person name="Chen Y."/>
            <person name="Shah S."/>
            <person name="Dougan E. K."/>
            <person name="Thang M."/>
            <person name="Chan C."/>
        </authorList>
    </citation>
    <scope>NUCLEOTIDE SEQUENCE [LARGE SCALE GENOMIC DNA]</scope>
</reference>
<accession>A0ABN9UDY8</accession>
<feature type="non-terminal residue" evidence="2">
    <location>
        <position position="228"/>
    </location>
</feature>
<evidence type="ECO:0000256" key="1">
    <source>
        <dbReference type="SAM" id="MobiDB-lite"/>
    </source>
</evidence>
<feature type="compositionally biased region" description="Low complexity" evidence="1">
    <location>
        <begin position="200"/>
        <end position="210"/>
    </location>
</feature>
<evidence type="ECO:0000313" key="3">
    <source>
        <dbReference type="Proteomes" id="UP001189429"/>
    </source>
</evidence>
<dbReference type="EMBL" id="CAUYUJ010015729">
    <property type="protein sequence ID" value="CAK0857455.1"/>
    <property type="molecule type" value="Genomic_DNA"/>
</dbReference>
<protein>
    <submittedName>
        <fullName evidence="2">Uncharacterized protein</fullName>
    </submittedName>
</protein>
<comment type="caution">
    <text evidence="2">The sequence shown here is derived from an EMBL/GenBank/DDBJ whole genome shotgun (WGS) entry which is preliminary data.</text>
</comment>
<dbReference type="Proteomes" id="UP001189429">
    <property type="component" value="Unassembled WGS sequence"/>
</dbReference>
<evidence type="ECO:0000313" key="2">
    <source>
        <dbReference type="EMBL" id="CAK0857455.1"/>
    </source>
</evidence>
<keyword evidence="3" id="KW-1185">Reference proteome</keyword>
<organism evidence="2 3">
    <name type="scientific">Prorocentrum cordatum</name>
    <dbReference type="NCBI Taxonomy" id="2364126"/>
    <lineage>
        <taxon>Eukaryota</taxon>
        <taxon>Sar</taxon>
        <taxon>Alveolata</taxon>
        <taxon>Dinophyceae</taxon>
        <taxon>Prorocentrales</taxon>
        <taxon>Prorocentraceae</taxon>
        <taxon>Prorocentrum</taxon>
    </lineage>
</organism>
<feature type="compositionally biased region" description="Low complexity" evidence="1">
    <location>
        <begin position="219"/>
        <end position="228"/>
    </location>
</feature>
<feature type="region of interest" description="Disordered" evidence="1">
    <location>
        <begin position="200"/>
        <end position="228"/>
    </location>
</feature>
<proteinExistence type="predicted"/>
<sequence length="228" mass="23596">MGAGLPRALCAQGLREAEAAGLLGPPPQAAGAEPLAEGQLSAQARRCEALGRLPRRPGGWPEEARGPVCRVGDRVAVTVPYLESRSTWSPASSQTSGPRNSRCGWTGTTSACEAARWRWSMCALSAATVTLPRPREAPRAAPCSGTSCCWPAPQRRQTGESPCASRRSRWPRAGERGRALAPEAPRRLWRRAAAALRVGPPAARAAAAGGPPAGGSAGLAGAVEVARA</sequence>
<name>A0ABN9UDY8_9DINO</name>